<reference evidence="6" key="2">
    <citation type="submission" date="2025-09" db="UniProtKB">
        <authorList>
            <consortium name="Ensembl"/>
        </authorList>
    </citation>
    <scope>IDENTIFICATION</scope>
</reference>
<evidence type="ECO:0000313" key="6">
    <source>
        <dbReference type="Ensembl" id="ENSMAMP00000006874.1"/>
    </source>
</evidence>
<dbReference type="Proteomes" id="UP000261640">
    <property type="component" value="Unplaced"/>
</dbReference>
<dbReference type="STRING" id="205130.ENSMAMP00000006874"/>
<evidence type="ECO:0000256" key="4">
    <source>
        <dbReference type="ARBA" id="ARBA00023242"/>
    </source>
</evidence>
<sequence length="284" mass="31260">MCRLNAPQAFTSFNLNQLHNDGLAFMAAGTLRKPLHLAEFPVAVLLSLWDVKQLVHVRLPLLPGHSGKQQAGHQKVGAAQSGEDVAFKSLHGRRPHPIMNQTQQLELFPEHRVTQMLFKEVKNAAELRRSAVDGQINGALVNPTMLVSPFQVLVAANKALHLQKIGKMKTRSLYSEIIFNLSPTNNISEAFKRFGISDGDESVMVVLVHSQDESQIVSDIAAKVDGLQVPVAEVSSLSDTAKIKKVPPNVVSCYVTHKSVISYFNQVKLYSYEALAGTHISHMQ</sequence>
<name>A0A3Q3LBL4_9TELE</name>
<dbReference type="Pfam" id="PF08617">
    <property type="entry name" value="CGI-121"/>
    <property type="match status" value="1"/>
</dbReference>
<proteinExistence type="inferred from homology"/>
<dbReference type="GO" id="GO:0002949">
    <property type="term" value="P:tRNA threonylcarbamoyladenosine modification"/>
    <property type="evidence" value="ECO:0007669"/>
    <property type="project" value="TreeGrafter"/>
</dbReference>
<dbReference type="GO" id="GO:0005829">
    <property type="term" value="C:cytosol"/>
    <property type="evidence" value="ECO:0007669"/>
    <property type="project" value="TreeGrafter"/>
</dbReference>
<dbReference type="InParanoid" id="A0A3Q3LBL4"/>
<dbReference type="PANTHER" id="PTHR15840">
    <property type="entry name" value="CGI-121 FAMILY MEMBER"/>
    <property type="match status" value="1"/>
</dbReference>
<protein>
    <submittedName>
        <fullName evidence="6">Tp53rk binding protein</fullName>
    </submittedName>
</protein>
<comment type="similarity">
    <text evidence="2 5">Belongs to the CGI121/TPRKB family.</text>
</comment>
<comment type="subcellular location">
    <subcellularLocation>
        <location evidence="1">Nucleus</location>
    </subcellularLocation>
</comment>
<reference evidence="6" key="1">
    <citation type="submission" date="2025-08" db="UniProtKB">
        <authorList>
            <consortium name="Ensembl"/>
        </authorList>
    </citation>
    <scope>IDENTIFICATION</scope>
</reference>
<evidence type="ECO:0000256" key="5">
    <source>
        <dbReference type="RuleBase" id="RU004398"/>
    </source>
</evidence>
<accession>A0A3Q3LBL4</accession>
<keyword evidence="3" id="KW-0819">tRNA processing</keyword>
<keyword evidence="4 5" id="KW-0539">Nucleus</keyword>
<evidence type="ECO:0000256" key="2">
    <source>
        <dbReference type="ARBA" id="ARBA00005546"/>
    </source>
</evidence>
<dbReference type="GO" id="GO:0005634">
    <property type="term" value="C:nucleus"/>
    <property type="evidence" value="ECO:0007669"/>
    <property type="project" value="UniProtKB-SubCell"/>
</dbReference>
<dbReference type="SUPFAM" id="SSF143870">
    <property type="entry name" value="PF0523-like"/>
    <property type="match status" value="1"/>
</dbReference>
<dbReference type="PANTHER" id="PTHR15840:SF10">
    <property type="entry name" value="EKC_KEOPS COMPLEX SUBUNIT TPRKB"/>
    <property type="match status" value="1"/>
</dbReference>
<evidence type="ECO:0000256" key="1">
    <source>
        <dbReference type="ARBA" id="ARBA00004123"/>
    </source>
</evidence>
<dbReference type="InterPro" id="IPR036504">
    <property type="entry name" value="CGI121/TPRKB_sf"/>
</dbReference>
<dbReference type="Gene3D" id="3.30.2380.10">
    <property type="entry name" value="CGI121/TPRKB"/>
    <property type="match status" value="1"/>
</dbReference>
<dbReference type="GeneTree" id="ENSGT00390000012942"/>
<organism evidence="6 7">
    <name type="scientific">Mastacembelus armatus</name>
    <name type="common">zig-zag eel</name>
    <dbReference type="NCBI Taxonomy" id="205130"/>
    <lineage>
        <taxon>Eukaryota</taxon>
        <taxon>Metazoa</taxon>
        <taxon>Chordata</taxon>
        <taxon>Craniata</taxon>
        <taxon>Vertebrata</taxon>
        <taxon>Euteleostomi</taxon>
        <taxon>Actinopterygii</taxon>
        <taxon>Neopterygii</taxon>
        <taxon>Teleostei</taxon>
        <taxon>Neoteleostei</taxon>
        <taxon>Acanthomorphata</taxon>
        <taxon>Anabantaria</taxon>
        <taxon>Synbranchiformes</taxon>
        <taxon>Mastacembelidae</taxon>
        <taxon>Mastacembelus</taxon>
    </lineage>
</organism>
<evidence type="ECO:0000313" key="7">
    <source>
        <dbReference type="Proteomes" id="UP000261640"/>
    </source>
</evidence>
<keyword evidence="7" id="KW-1185">Reference proteome</keyword>
<dbReference type="InterPro" id="IPR013926">
    <property type="entry name" value="CGI121/TPRKB"/>
</dbReference>
<dbReference type="FunCoup" id="A0A3Q3LBL4">
    <property type="interactions" value="1319"/>
</dbReference>
<dbReference type="Ensembl" id="ENSMAMT00000007062.2">
    <property type="protein sequence ID" value="ENSMAMP00000006874.1"/>
    <property type="gene ID" value="ENSMAMG00000004680.2"/>
</dbReference>
<dbReference type="GO" id="GO:0000408">
    <property type="term" value="C:EKC/KEOPS complex"/>
    <property type="evidence" value="ECO:0007669"/>
    <property type="project" value="TreeGrafter"/>
</dbReference>
<dbReference type="AlphaFoldDB" id="A0A3Q3LBL4"/>
<evidence type="ECO:0000256" key="3">
    <source>
        <dbReference type="ARBA" id="ARBA00022694"/>
    </source>
</evidence>